<accession>A0A8T2A1A8</accession>
<dbReference type="EMBL" id="JAEFBK010000009">
    <property type="protein sequence ID" value="KAG7567313.1"/>
    <property type="molecule type" value="Genomic_DNA"/>
</dbReference>
<comment type="caution">
    <text evidence="2">The sequence shown here is derived from an EMBL/GenBank/DDBJ whole genome shotgun (WGS) entry which is preliminary data.</text>
</comment>
<gene>
    <name evidence="2" type="ORF">ISN45_Aa04g001960</name>
</gene>
<dbReference type="CDD" id="cd22160">
    <property type="entry name" value="F-box_AtFBL13-like"/>
    <property type="match status" value="1"/>
</dbReference>
<dbReference type="PANTHER" id="PTHR31293:SF12">
    <property type="entry name" value="RNI-LIKE SUPERFAMILY PROTEIN"/>
    <property type="match status" value="1"/>
</dbReference>
<reference evidence="2 3" key="1">
    <citation type="submission" date="2020-12" db="EMBL/GenBank/DDBJ databases">
        <title>Concerted genomic and epigenomic changes stabilize Arabidopsis allopolyploids.</title>
        <authorList>
            <person name="Chen Z."/>
        </authorList>
    </citation>
    <scope>NUCLEOTIDE SEQUENCE [LARGE SCALE GENOMIC DNA]</scope>
    <source>
        <strain evidence="2">Allo738</strain>
        <tissue evidence="2">Leaf</tissue>
    </source>
</reference>
<dbReference type="InterPro" id="IPR001810">
    <property type="entry name" value="F-box_dom"/>
</dbReference>
<evidence type="ECO:0000313" key="2">
    <source>
        <dbReference type="EMBL" id="KAG7567313.1"/>
    </source>
</evidence>
<dbReference type="InterPro" id="IPR053781">
    <property type="entry name" value="F-box_AtFBL13-like"/>
</dbReference>
<sequence length="200" mass="23156">MDEAEAKRRLVDDKVDRISNLPESSLCKILLNLPTKVVVKTSLLSSSWRNLWKCVPRLDLASSHHFKENHSIFVTFVDRFLGFNSDFCLESFKLRYGDEKRERDFHLLIRWFNTVFKLNVKHVDFTDCSSRRGAFLIPQTIYTCEKLVSLKLCMVTMPCLKFVSLPLLRSIILALVKFVDNSDLETLISGCVSLELQVSY</sequence>
<name>A0A8T2A1A8_9BRAS</name>
<feature type="domain" description="F-box" evidence="1">
    <location>
        <begin position="18"/>
        <end position="56"/>
    </location>
</feature>
<keyword evidence="3" id="KW-1185">Reference proteome</keyword>
<protein>
    <submittedName>
        <fullName evidence="2">F-box domain</fullName>
    </submittedName>
</protein>
<evidence type="ECO:0000313" key="3">
    <source>
        <dbReference type="Proteomes" id="UP000694240"/>
    </source>
</evidence>
<organism evidence="2 3">
    <name type="scientific">Arabidopsis thaliana x Arabidopsis arenosa</name>
    <dbReference type="NCBI Taxonomy" id="1240361"/>
    <lineage>
        <taxon>Eukaryota</taxon>
        <taxon>Viridiplantae</taxon>
        <taxon>Streptophyta</taxon>
        <taxon>Embryophyta</taxon>
        <taxon>Tracheophyta</taxon>
        <taxon>Spermatophyta</taxon>
        <taxon>Magnoliopsida</taxon>
        <taxon>eudicotyledons</taxon>
        <taxon>Gunneridae</taxon>
        <taxon>Pentapetalae</taxon>
        <taxon>rosids</taxon>
        <taxon>malvids</taxon>
        <taxon>Brassicales</taxon>
        <taxon>Brassicaceae</taxon>
        <taxon>Camelineae</taxon>
        <taxon>Arabidopsis</taxon>
    </lineage>
</organism>
<dbReference type="PANTHER" id="PTHR31293">
    <property type="entry name" value="RNI-LIKE SUPERFAMILY PROTEIN"/>
    <property type="match status" value="1"/>
</dbReference>
<evidence type="ECO:0000259" key="1">
    <source>
        <dbReference type="Pfam" id="PF00646"/>
    </source>
</evidence>
<proteinExistence type="predicted"/>
<dbReference type="AlphaFoldDB" id="A0A8T2A1A8"/>
<dbReference type="Proteomes" id="UP000694240">
    <property type="component" value="Chromosome 9"/>
</dbReference>
<dbReference type="Pfam" id="PF00646">
    <property type="entry name" value="F-box"/>
    <property type="match status" value="1"/>
</dbReference>
<dbReference type="InterPro" id="IPR055294">
    <property type="entry name" value="FBL60-like"/>
</dbReference>